<dbReference type="RefSeq" id="WP_280801457.1">
    <property type="nucleotide sequence ID" value="NZ_JANQDF010000018.1"/>
</dbReference>
<proteinExistence type="predicted"/>
<dbReference type="EMBL" id="JANQDF010000018">
    <property type="protein sequence ID" value="MDH6104634.1"/>
    <property type="molecule type" value="Genomic_DNA"/>
</dbReference>
<evidence type="ECO:0000313" key="1">
    <source>
        <dbReference type="EMBL" id="MDH6104634.1"/>
    </source>
</evidence>
<evidence type="ECO:0000313" key="2">
    <source>
        <dbReference type="Proteomes" id="UP001159386"/>
    </source>
</evidence>
<gene>
    <name evidence="1" type="ORF">NWP22_01840</name>
</gene>
<name>A0ABT6KB12_9CYAN</name>
<feature type="non-terminal residue" evidence="1">
    <location>
        <position position="1"/>
    </location>
</feature>
<reference evidence="1 2" key="1">
    <citation type="journal article" date="2023" name="J. Phycol.">
        <title>Chrysosporum ovalisporum is synonymous with the true-branching cyanobacterium Umezakia natans (Nostocales/Aphanizomenonaceae).</title>
        <authorList>
            <person name="McGregor G.B."/>
            <person name="Sendall B.C."/>
            <person name="Niiyama Y."/>
            <person name="Tuji A."/>
            <person name="Willis A."/>
        </authorList>
    </citation>
    <scope>NUCLEOTIDE SEQUENCE [LARGE SCALE GENOMIC DNA]</scope>
    <source>
        <strain evidence="1 2">CS-531</strain>
    </source>
</reference>
<dbReference type="Proteomes" id="UP001159386">
    <property type="component" value="Unassembled WGS sequence"/>
</dbReference>
<sequence>TRKSQKRHFLHLALDSGGSANGELIRRDDIIKVRVRITICTKKYFEQEKPLIYLVSALTVAWVNKQRQNTECIPPKFDGLRKPKKYKILRNCNTYP</sequence>
<organism evidence="1 2">
    <name type="scientific">Anabaenopsis tanganyikae CS-531</name>
    <dbReference type="NCBI Taxonomy" id="2785304"/>
    <lineage>
        <taxon>Bacteria</taxon>
        <taxon>Bacillati</taxon>
        <taxon>Cyanobacteriota</taxon>
        <taxon>Cyanophyceae</taxon>
        <taxon>Nostocales</taxon>
        <taxon>Nodulariaceae</taxon>
        <taxon>Anabaenopsis</taxon>
        <taxon>Anabaenopsis tanganyikae</taxon>
    </lineage>
</organism>
<keyword evidence="2" id="KW-1185">Reference proteome</keyword>
<protein>
    <submittedName>
        <fullName evidence="1">Uncharacterized protein</fullName>
    </submittedName>
</protein>
<comment type="caution">
    <text evidence="1">The sequence shown here is derived from an EMBL/GenBank/DDBJ whole genome shotgun (WGS) entry which is preliminary data.</text>
</comment>
<accession>A0ABT6KB12</accession>